<dbReference type="RefSeq" id="WP_184642769.1">
    <property type="nucleotide sequence ID" value="NZ_JACIFZ010000020.1"/>
</dbReference>
<dbReference type="AlphaFoldDB" id="A0A840G0U2"/>
<protein>
    <submittedName>
        <fullName evidence="2">Uncharacterized protein</fullName>
    </submittedName>
</protein>
<proteinExistence type="predicted"/>
<organism evidence="2 3">
    <name type="scientific">Variovorax guangxiensis</name>
    <dbReference type="NCBI Taxonomy" id="1775474"/>
    <lineage>
        <taxon>Bacteria</taxon>
        <taxon>Pseudomonadati</taxon>
        <taxon>Pseudomonadota</taxon>
        <taxon>Betaproteobacteria</taxon>
        <taxon>Burkholderiales</taxon>
        <taxon>Comamonadaceae</taxon>
        <taxon>Variovorax</taxon>
    </lineage>
</organism>
<feature type="chain" id="PRO_5032502799" evidence="1">
    <location>
        <begin position="22"/>
        <end position="244"/>
    </location>
</feature>
<feature type="signal peptide" evidence="1">
    <location>
        <begin position="1"/>
        <end position="21"/>
    </location>
</feature>
<keyword evidence="1" id="KW-0732">Signal</keyword>
<comment type="caution">
    <text evidence="2">The sequence shown here is derived from an EMBL/GenBank/DDBJ whole genome shotgun (WGS) entry which is preliminary data.</text>
</comment>
<dbReference type="EMBL" id="JACIFZ010000020">
    <property type="protein sequence ID" value="MBB4226095.1"/>
    <property type="molecule type" value="Genomic_DNA"/>
</dbReference>
<dbReference type="Proteomes" id="UP000524450">
    <property type="component" value="Unassembled WGS sequence"/>
</dbReference>
<reference evidence="2 3" key="1">
    <citation type="submission" date="2020-08" db="EMBL/GenBank/DDBJ databases">
        <title>Genomic Encyclopedia of Type Strains, Phase IV (KMG-V): Genome sequencing to study the core and pangenomes of soil and plant-associated prokaryotes.</title>
        <authorList>
            <person name="Whitman W."/>
        </authorList>
    </citation>
    <scope>NUCLEOTIDE SEQUENCE [LARGE SCALE GENOMIC DNA]</scope>
    <source>
        <strain evidence="2 3">34/80</strain>
    </source>
</reference>
<evidence type="ECO:0000313" key="3">
    <source>
        <dbReference type="Proteomes" id="UP000524450"/>
    </source>
</evidence>
<sequence>MPLLKFILSAALAISLNTAVAADPAFVEKSLGGSQTVRLPVLAAFPAACEEIRPLAERAASLAPKSSNFVTCFVPADKLVLIREGKAADLYPYLTVSVDPPHPSGPFTAQEFQQLRRATHARLGDLRAKSGDAQKELQAQDAGIAARGGDLRRENYRQQLSGFFDVPTKLDSFSFLVNRSAKVSEAGASAPLCEVNAVTTILYSGRLLRVLVIDDCGGTTPGGRARDITTAWLTALSRLNSDRN</sequence>
<evidence type="ECO:0000256" key="1">
    <source>
        <dbReference type="SAM" id="SignalP"/>
    </source>
</evidence>
<name>A0A840G0U2_9BURK</name>
<accession>A0A840G0U2</accession>
<gene>
    <name evidence="2" type="ORF">GGD71_006912</name>
</gene>
<evidence type="ECO:0000313" key="2">
    <source>
        <dbReference type="EMBL" id="MBB4226095.1"/>
    </source>
</evidence>